<dbReference type="STRING" id="490899.DKAM_0348"/>
<dbReference type="CDD" id="cd00090">
    <property type="entry name" value="HTH_ARSR"/>
    <property type="match status" value="1"/>
</dbReference>
<dbReference type="KEGG" id="dka:DKAM_0348"/>
<dbReference type="Pfam" id="PF25213">
    <property type="entry name" value="HVO_A0261_N"/>
    <property type="match status" value="1"/>
</dbReference>
<name>B8D3J3_DESA1</name>
<evidence type="ECO:0000313" key="3">
    <source>
        <dbReference type="Proteomes" id="UP000006903"/>
    </source>
</evidence>
<dbReference type="InterPro" id="IPR036390">
    <property type="entry name" value="WH_DNA-bd_sf"/>
</dbReference>
<dbReference type="EMBL" id="CP001140">
    <property type="protein sequence ID" value="ACL10674.1"/>
    <property type="molecule type" value="Genomic_DNA"/>
</dbReference>
<feature type="domain" description="HVO-A0261-like N-terminal" evidence="1">
    <location>
        <begin position="7"/>
        <end position="66"/>
    </location>
</feature>
<dbReference type="AlphaFoldDB" id="B8D3J3"/>
<dbReference type="InterPro" id="IPR000485">
    <property type="entry name" value="AsnC-type_HTH_dom"/>
</dbReference>
<reference evidence="2 3" key="1">
    <citation type="journal article" date="2009" name="J. Bacteriol.">
        <title>Complete genome sequence of the anaerobic, protein-degrading hyperthermophilic crenarchaeon Desulfurococcus kamchatkensis.</title>
        <authorList>
            <person name="Ravin N.V."/>
            <person name="Mardanov A.V."/>
            <person name="Beletsky A.V."/>
            <person name="Kublanov I.V."/>
            <person name="Kolganova T.V."/>
            <person name="Lebedinsky A.V."/>
            <person name="Chernyh N.A."/>
            <person name="Bonch-Osmolovskaya E.A."/>
            <person name="Skryabin K.G."/>
        </authorList>
    </citation>
    <scope>NUCLEOTIDE SEQUENCE [LARGE SCALE GENOMIC DNA]</scope>
    <source>
        <strain evidence="3">DSM 18924 / JCM 16383 / VKM B-2413 / 1221n</strain>
    </source>
</reference>
<evidence type="ECO:0000259" key="1">
    <source>
        <dbReference type="Pfam" id="PF25213"/>
    </source>
</evidence>
<dbReference type="PRINTS" id="PR00033">
    <property type="entry name" value="HTHASNC"/>
</dbReference>
<gene>
    <name evidence="2" type="ordered locus">DKAM_0348</name>
</gene>
<proteinExistence type="predicted"/>
<dbReference type="SUPFAM" id="SSF46785">
    <property type="entry name" value="Winged helix' DNA-binding domain"/>
    <property type="match status" value="1"/>
</dbReference>
<accession>B8D3J3</accession>
<dbReference type="InterPro" id="IPR011991">
    <property type="entry name" value="ArsR-like_HTH"/>
</dbReference>
<evidence type="ECO:0000313" key="2">
    <source>
        <dbReference type="EMBL" id="ACL10674.1"/>
    </source>
</evidence>
<dbReference type="Proteomes" id="UP000006903">
    <property type="component" value="Chromosome"/>
</dbReference>
<dbReference type="InterPro" id="IPR036388">
    <property type="entry name" value="WH-like_DNA-bd_sf"/>
</dbReference>
<organism evidence="2 3">
    <name type="scientific">Desulfurococcus amylolyticus (strain DSM 18924 / JCM 16383 / VKM B-2413 / 1221n)</name>
    <name type="common">Desulfurococcus kamchatkensis</name>
    <dbReference type="NCBI Taxonomy" id="490899"/>
    <lineage>
        <taxon>Archaea</taxon>
        <taxon>Thermoproteota</taxon>
        <taxon>Thermoprotei</taxon>
        <taxon>Desulfurococcales</taxon>
        <taxon>Desulfurococcaceae</taxon>
        <taxon>Desulfurococcus</taxon>
    </lineage>
</organism>
<protein>
    <submittedName>
        <fullName evidence="2">Regulatory protein, MarR</fullName>
    </submittedName>
</protein>
<dbReference type="GO" id="GO:0043565">
    <property type="term" value="F:sequence-specific DNA binding"/>
    <property type="evidence" value="ECO:0007669"/>
    <property type="project" value="InterPro"/>
</dbReference>
<sequence>MGENIKLVEFIDEKGVTIHELASRMGISPRTIKRYLRELEEKGLVESRDGLYLLTPVGVKFKKALEVVKSRKEASPYIVTDPFSGNIVPLSFKNYRQLLAIIENELVDKKILDEHVRKYLIEWVKTSIGDEYLVYLLENNIVKNVDDLREYLSMILKTIEG</sequence>
<dbReference type="InterPro" id="IPR057527">
    <property type="entry name" value="HVO_A0261-like_N"/>
</dbReference>
<dbReference type="HOGENOM" id="CLU_1582971_0_0_2"/>
<dbReference type="RefSeq" id="WP_012608016.1">
    <property type="nucleotide sequence ID" value="NC_011766.1"/>
</dbReference>
<dbReference type="eggNOG" id="arCOG01060">
    <property type="taxonomic scope" value="Archaea"/>
</dbReference>
<dbReference type="GeneID" id="7170609"/>
<dbReference type="Gene3D" id="1.10.10.10">
    <property type="entry name" value="Winged helix-like DNA-binding domain superfamily/Winged helix DNA-binding domain"/>
    <property type="match status" value="1"/>
</dbReference>